<dbReference type="Pfam" id="PF00691">
    <property type="entry name" value="OmpA"/>
    <property type="match status" value="1"/>
</dbReference>
<feature type="domain" description="OmpA-like" evidence="5">
    <location>
        <begin position="788"/>
        <end position="902"/>
    </location>
</feature>
<evidence type="ECO:0000313" key="6">
    <source>
        <dbReference type="EMBL" id="SFE61582.1"/>
    </source>
</evidence>
<dbReference type="InterPro" id="IPR050330">
    <property type="entry name" value="Bact_OuterMem_StrucFunc"/>
</dbReference>
<evidence type="ECO:0000256" key="3">
    <source>
        <dbReference type="ARBA" id="ARBA00023237"/>
    </source>
</evidence>
<evidence type="ECO:0000256" key="1">
    <source>
        <dbReference type="ARBA" id="ARBA00004442"/>
    </source>
</evidence>
<dbReference type="SUPFAM" id="SSF48452">
    <property type="entry name" value="TPR-like"/>
    <property type="match status" value="1"/>
</dbReference>
<dbReference type="Pfam" id="PF07676">
    <property type="entry name" value="PD40"/>
    <property type="match status" value="4"/>
</dbReference>
<dbReference type="InterPro" id="IPR036737">
    <property type="entry name" value="OmpA-like_sf"/>
</dbReference>
<dbReference type="SUPFAM" id="SSF82171">
    <property type="entry name" value="DPP6 N-terminal domain-like"/>
    <property type="match status" value="1"/>
</dbReference>
<evidence type="ECO:0000256" key="2">
    <source>
        <dbReference type="ARBA" id="ARBA00023136"/>
    </source>
</evidence>
<dbReference type="STRING" id="1003.SAMN04488541_100414"/>
<dbReference type="RefSeq" id="WP_091539747.1">
    <property type="nucleotide sequence ID" value="NZ_FONY01000004.1"/>
</dbReference>
<proteinExistence type="predicted"/>
<evidence type="ECO:0000313" key="7">
    <source>
        <dbReference type="Proteomes" id="UP000199513"/>
    </source>
</evidence>
<organism evidence="6 7">
    <name type="scientific">Thermoflexibacter ruber</name>
    <dbReference type="NCBI Taxonomy" id="1003"/>
    <lineage>
        <taxon>Bacteria</taxon>
        <taxon>Pseudomonadati</taxon>
        <taxon>Bacteroidota</taxon>
        <taxon>Cytophagia</taxon>
        <taxon>Cytophagales</taxon>
        <taxon>Thermoflexibacteraceae</taxon>
        <taxon>Thermoflexibacter</taxon>
    </lineage>
</organism>
<dbReference type="InterPro" id="IPR006665">
    <property type="entry name" value="OmpA-like"/>
</dbReference>
<dbReference type="Gene3D" id="3.30.1330.60">
    <property type="entry name" value="OmpA-like domain"/>
    <property type="match status" value="1"/>
</dbReference>
<dbReference type="InterPro" id="IPR011659">
    <property type="entry name" value="WD40"/>
</dbReference>
<dbReference type="EMBL" id="FONY01000004">
    <property type="protein sequence ID" value="SFE61582.1"/>
    <property type="molecule type" value="Genomic_DNA"/>
</dbReference>
<keyword evidence="7" id="KW-1185">Reference proteome</keyword>
<evidence type="ECO:0000256" key="4">
    <source>
        <dbReference type="PROSITE-ProRule" id="PRU00473"/>
    </source>
</evidence>
<evidence type="ECO:0000259" key="5">
    <source>
        <dbReference type="PROSITE" id="PS51123"/>
    </source>
</evidence>
<dbReference type="SUPFAM" id="SSF103088">
    <property type="entry name" value="OmpA-like"/>
    <property type="match status" value="1"/>
</dbReference>
<dbReference type="GO" id="GO:0009279">
    <property type="term" value="C:cell outer membrane"/>
    <property type="evidence" value="ECO:0007669"/>
    <property type="project" value="UniProtKB-SubCell"/>
</dbReference>
<dbReference type="InterPro" id="IPR011990">
    <property type="entry name" value="TPR-like_helical_dom_sf"/>
</dbReference>
<dbReference type="OrthoDB" id="9809364at2"/>
<dbReference type="PANTHER" id="PTHR30329:SF21">
    <property type="entry name" value="LIPOPROTEIN YIAD-RELATED"/>
    <property type="match status" value="1"/>
</dbReference>
<dbReference type="Proteomes" id="UP000199513">
    <property type="component" value="Unassembled WGS sequence"/>
</dbReference>
<keyword evidence="2 4" id="KW-0472">Membrane</keyword>
<dbReference type="PANTHER" id="PTHR30329">
    <property type="entry name" value="STATOR ELEMENT OF FLAGELLAR MOTOR COMPLEX"/>
    <property type="match status" value="1"/>
</dbReference>
<dbReference type="InterPro" id="IPR011042">
    <property type="entry name" value="6-blade_b-propeller_TolB-like"/>
</dbReference>
<dbReference type="CDD" id="cd07185">
    <property type="entry name" value="OmpA_C-like"/>
    <property type="match status" value="1"/>
</dbReference>
<dbReference type="Gene3D" id="2.120.10.30">
    <property type="entry name" value="TolB, C-terminal domain"/>
    <property type="match status" value="1"/>
</dbReference>
<dbReference type="InterPro" id="IPR006664">
    <property type="entry name" value="OMP_bac"/>
</dbReference>
<name>A0A1I2C075_9BACT</name>
<gene>
    <name evidence="6" type="ORF">SAMN04488541_100414</name>
</gene>
<sequence length="902" mass="103445">MKIIKHIYFQIKIIGLIALLICQNDKIYAQQNTEKQGLNALFQKDFTTAERIFKQLLASDSNNLTAHLGMSHVYYEQEQVLKQKQQYQVKYLNFESYFALLRKAYLHANRGAELFKQLSDSEKDKVKKMLNLTADAIQTQQKSKIPQEAYSLLTNAPYRLSYQKLYESNIYNRYTETDTLIALREALLQQCADFAKDYPTSPYLKNVKEYRREILRDYTNLLSLRQFGDRSGSTYEKFCHLITTDFDSTELKHIIPNFYGAEFGFNAKNYLSHPNFLKLQSLAKKYQVHVNQLLCELNLHHAGFGESKAQLYDDFIYTFAPQDIALVAVQKIAHQYIQQKNWEKAITIFEKYKSLFANTDLSKKYPNYSFVVNTKFDFDKMIALLSDKEEDRKLVNLGLGVNSKAKEYSPVLSLDGSTLYFARKGANTGEDIYAAEYQNETWQAAFPLSPKVNTKTHEVPLNLSSDGNTLFIYGNYTEIPEFFYVKEKFLGKGDLYFVEKKGVSSGQILWDRMQVLPEPINSPNYEAGFSMTTDGKAVFFSSDRKGGVGEYLPNYHPDFLYYHGSGEFNIDIYVCEKKENGWSEPINLGETINTPFAEMNPYLHPDGKTLYFCSDGHYGLGGYDIFMSKRLDENSWAKWSEPINLGKVINTPFNDNFFITADGSTALIATTQPTDNFGQSDIYQITVPEKARPEPVKLIKGKLLSPDRQVVKSLIRWEEVGNSKNNGIVQTKEDGEFSFLLKGRKKYIYYPESEQVFGSSVEVDLTAKNEKNTNLETNITVGTIDENKTNHLPFTLPTLHFDYNKAIIRSESFFDLDRLAVFLQKNPSAKLTIEGHTDSDGNDTFNLDLSKRRAEAVRQYLIDKNCKNTITAVGLGETKAKASNTSEQGKQQNRRVEFTIYF</sequence>
<comment type="subcellular location">
    <subcellularLocation>
        <location evidence="1">Cell outer membrane</location>
    </subcellularLocation>
</comment>
<dbReference type="AlphaFoldDB" id="A0A1I2C075"/>
<reference evidence="6 7" key="1">
    <citation type="submission" date="2016-10" db="EMBL/GenBank/DDBJ databases">
        <authorList>
            <person name="de Groot N.N."/>
        </authorList>
    </citation>
    <scope>NUCLEOTIDE SEQUENCE [LARGE SCALE GENOMIC DNA]</scope>
    <source>
        <strain>GEY</strain>
        <strain evidence="7">DSM 9560</strain>
    </source>
</reference>
<accession>A0A1I2C075</accession>
<dbReference type="PROSITE" id="PS51123">
    <property type="entry name" value="OMPA_2"/>
    <property type="match status" value="1"/>
</dbReference>
<keyword evidence="3" id="KW-0998">Cell outer membrane</keyword>
<dbReference type="PRINTS" id="PR01021">
    <property type="entry name" value="OMPADOMAIN"/>
</dbReference>
<protein>
    <submittedName>
        <fullName evidence="6">WD40-like Beta Propeller Repeat</fullName>
    </submittedName>
</protein>